<evidence type="ECO:0000259" key="1">
    <source>
        <dbReference type="Pfam" id="PF01261"/>
    </source>
</evidence>
<dbReference type="GO" id="GO:0016853">
    <property type="term" value="F:isomerase activity"/>
    <property type="evidence" value="ECO:0007669"/>
    <property type="project" value="UniProtKB-KW"/>
</dbReference>
<dbReference type="InterPro" id="IPR036237">
    <property type="entry name" value="Xyl_isomerase-like_sf"/>
</dbReference>
<dbReference type="InterPro" id="IPR006311">
    <property type="entry name" value="TAT_signal"/>
</dbReference>
<gene>
    <name evidence="2" type="ORF">GCM10009021_28050</name>
</gene>
<dbReference type="PANTHER" id="PTHR12110">
    <property type="entry name" value="HYDROXYPYRUVATE ISOMERASE"/>
    <property type="match status" value="1"/>
</dbReference>
<evidence type="ECO:0000313" key="2">
    <source>
        <dbReference type="EMBL" id="GGN24628.1"/>
    </source>
</evidence>
<name>A0A830GFT5_9EURY</name>
<dbReference type="PANTHER" id="PTHR12110:SF48">
    <property type="entry name" value="BLL3656 PROTEIN"/>
    <property type="match status" value="1"/>
</dbReference>
<dbReference type="PROSITE" id="PS51318">
    <property type="entry name" value="TAT"/>
    <property type="match status" value="1"/>
</dbReference>
<dbReference type="InterPro" id="IPR050312">
    <property type="entry name" value="IolE/XylAMocC-like"/>
</dbReference>
<dbReference type="Gene3D" id="3.20.20.150">
    <property type="entry name" value="Divalent-metal-dependent TIM barrel enzymes"/>
    <property type="match status" value="1"/>
</dbReference>
<dbReference type="SUPFAM" id="SSF51658">
    <property type="entry name" value="Xylose isomerase-like"/>
    <property type="match status" value="1"/>
</dbReference>
<evidence type="ECO:0000313" key="3">
    <source>
        <dbReference type="Proteomes" id="UP000608850"/>
    </source>
</evidence>
<dbReference type="EMBL" id="BMOQ01000008">
    <property type="protein sequence ID" value="GGN24628.1"/>
    <property type="molecule type" value="Genomic_DNA"/>
</dbReference>
<keyword evidence="3" id="KW-1185">Reference proteome</keyword>
<keyword evidence="2" id="KW-0413">Isomerase</keyword>
<feature type="domain" description="Xylose isomerase-like TIM barrel" evidence="1">
    <location>
        <begin position="78"/>
        <end position="303"/>
    </location>
</feature>
<reference evidence="2 3" key="1">
    <citation type="journal article" date="2019" name="Int. J. Syst. Evol. Microbiol.">
        <title>The Global Catalogue of Microorganisms (GCM) 10K type strain sequencing project: providing services to taxonomists for standard genome sequencing and annotation.</title>
        <authorList>
            <consortium name="The Broad Institute Genomics Platform"/>
            <consortium name="The Broad Institute Genome Sequencing Center for Infectious Disease"/>
            <person name="Wu L."/>
            <person name="Ma J."/>
        </authorList>
    </citation>
    <scope>NUCLEOTIDE SEQUENCE [LARGE SCALE GENOMIC DNA]</scope>
    <source>
        <strain evidence="2 3">JCM 16331</strain>
    </source>
</reference>
<proteinExistence type="predicted"/>
<accession>A0A830GFT5</accession>
<sequence>MADGNVYTGRRTFLKATGVGSGAALVGSGTVRADERAEQTGRHDDIELHGTYWTLAGDTNPAPIPGREWSRFSLEERVELAAEVGFEGFGLWHADLQHIMREKSLAEIAAIFDDYGIDYIELEFLGAWFLDESDERRQAAEERWQLLLQAAEALDAHHIKVGNIRGFEAPRSQVATAFERLCQEAARHGTSVGLEIMPVDPNVTSLDEAAAVTGAPSNGGILLDTWHISKMEISMEDLTQIDRDNLVHVELNDGYNSGESITYQTTRQRMLPGEGTFDVSGFIDSVQEIGYDDPWGVEVLSDYLRGLPIEAAFQRTYDQTMAQF</sequence>
<dbReference type="AlphaFoldDB" id="A0A830GFT5"/>
<comment type="caution">
    <text evidence="2">The sequence shown here is derived from an EMBL/GenBank/DDBJ whole genome shotgun (WGS) entry which is preliminary data.</text>
</comment>
<dbReference type="InterPro" id="IPR013022">
    <property type="entry name" value="Xyl_isomerase-like_TIM-brl"/>
</dbReference>
<dbReference type="Pfam" id="PF01261">
    <property type="entry name" value="AP_endonuc_2"/>
    <property type="match status" value="1"/>
</dbReference>
<protein>
    <submittedName>
        <fullName evidence="2">Sugar phosphate isomerase</fullName>
    </submittedName>
</protein>
<organism evidence="2 3">
    <name type="scientific">Halarchaeum nitratireducens</name>
    <dbReference type="NCBI Taxonomy" id="489913"/>
    <lineage>
        <taxon>Archaea</taxon>
        <taxon>Methanobacteriati</taxon>
        <taxon>Methanobacteriota</taxon>
        <taxon>Stenosarchaea group</taxon>
        <taxon>Halobacteria</taxon>
        <taxon>Halobacteriales</taxon>
        <taxon>Halobacteriaceae</taxon>
    </lineage>
</organism>
<dbReference type="Proteomes" id="UP000608850">
    <property type="component" value="Unassembled WGS sequence"/>
</dbReference>